<dbReference type="RefSeq" id="WP_022936495.1">
    <property type="nucleotide sequence ID" value="NZ_BAABZA010000001.1"/>
</dbReference>
<feature type="transmembrane region" description="Helical" evidence="1">
    <location>
        <begin position="153"/>
        <end position="173"/>
    </location>
</feature>
<dbReference type="AlphaFoldDB" id="A0A318KUW5"/>
<feature type="transmembrane region" description="Helical" evidence="1">
    <location>
        <begin position="194"/>
        <end position="214"/>
    </location>
</feature>
<reference evidence="2" key="2">
    <citation type="submission" date="2022-03" db="EMBL/GenBank/DDBJ databases">
        <title>First case of bacteraemia caused by Dielma fastidiosa in a patient hospitalised with diverticulitis.</title>
        <authorList>
            <person name="Forman-Ankjaer B."/>
            <person name="Hvid-Jensen F."/>
            <person name="Kobel C.M."/>
            <person name="Greve T."/>
        </authorList>
    </citation>
    <scope>NUCLEOTIDE SEQUENCE</scope>
    <source>
        <strain evidence="2">AUH_DF_2021</strain>
    </source>
</reference>
<evidence type="ECO:0000256" key="1">
    <source>
        <dbReference type="SAM" id="Phobius"/>
    </source>
</evidence>
<dbReference type="STRING" id="1034346.GCA_000313565_00187"/>
<keyword evidence="1" id="KW-0472">Membrane</keyword>
<evidence type="ECO:0000313" key="3">
    <source>
        <dbReference type="EMBL" id="PXX81580.1"/>
    </source>
</evidence>
<accession>A0A318KUW5</accession>
<keyword evidence="1" id="KW-0812">Transmembrane</keyword>
<dbReference type="PROSITE" id="PS51108">
    <property type="entry name" value="PTS_EIID"/>
    <property type="match status" value="1"/>
</dbReference>
<feature type="transmembrane region" description="Helical" evidence="1">
    <location>
        <begin position="262"/>
        <end position="280"/>
    </location>
</feature>
<feature type="transmembrane region" description="Helical" evidence="1">
    <location>
        <begin position="234"/>
        <end position="255"/>
    </location>
</feature>
<dbReference type="Proteomes" id="UP000247612">
    <property type="component" value="Unassembled WGS sequence"/>
</dbReference>
<proteinExistence type="predicted"/>
<dbReference type="EMBL" id="QJKH01000001">
    <property type="protein sequence ID" value="PXX81580.1"/>
    <property type="molecule type" value="Genomic_DNA"/>
</dbReference>
<dbReference type="OrthoDB" id="9795582at2"/>
<dbReference type="Pfam" id="PF03613">
    <property type="entry name" value="EIID-AGA"/>
    <property type="match status" value="1"/>
</dbReference>
<evidence type="ECO:0000313" key="2">
    <source>
        <dbReference type="EMBL" id="MDY5166987.1"/>
    </source>
</evidence>
<dbReference type="InterPro" id="IPR004704">
    <property type="entry name" value="PTS_IID_man"/>
</dbReference>
<keyword evidence="1" id="KW-1133">Transmembrane helix</keyword>
<dbReference type="PANTHER" id="PTHR32502">
    <property type="entry name" value="N-ACETYLGALACTOSAMINE PERMEASE II COMPONENT-RELATED"/>
    <property type="match status" value="1"/>
</dbReference>
<dbReference type="InterPro" id="IPR050303">
    <property type="entry name" value="GatZ_KbaZ_carbometab"/>
</dbReference>
<keyword evidence="4" id="KW-1185">Reference proteome</keyword>
<comment type="caution">
    <text evidence="3">The sequence shown here is derived from an EMBL/GenBank/DDBJ whole genome shotgun (WGS) entry which is preliminary data.</text>
</comment>
<gene>
    <name evidence="3" type="ORF">DES51_101190</name>
    <name evidence="2" type="ORF">MQE39_02455</name>
</gene>
<sequence length="281" mass="30858">MTNNAEMVNTPNNEKHLTKKDLIKTFILWETMTETCLSYERLMSLGFCHAMTPVINRLYSDDKEERVKALRRHMLFFNTENNWGAFIPGLVASMEEDYANGGNVSEDMIKNIKVGLMGPLAGIGDTVTQGLVKTVTLAIAVDMTLKGSAIGPWIFVFLYTLYLLLMGIFTFNQGYKVGRSVLNKITDKKIMNKITDLLSIIGLTIAGAMVANNVSISTPLVLTFADSTVIFQDLLNAIMPSMLSVVAVGGVFAFLKKGTSVFKIMIAMFIIAVACSLIGIL</sequence>
<dbReference type="GO" id="GO:0005886">
    <property type="term" value="C:plasma membrane"/>
    <property type="evidence" value="ECO:0007669"/>
    <property type="project" value="TreeGrafter"/>
</dbReference>
<evidence type="ECO:0000313" key="4">
    <source>
        <dbReference type="Proteomes" id="UP000247612"/>
    </source>
</evidence>
<dbReference type="GO" id="GO:0009401">
    <property type="term" value="P:phosphoenolpyruvate-dependent sugar phosphotransferase system"/>
    <property type="evidence" value="ECO:0007669"/>
    <property type="project" value="InterPro"/>
</dbReference>
<reference evidence="3 4" key="1">
    <citation type="submission" date="2018-05" db="EMBL/GenBank/DDBJ databases">
        <title>Genomic Encyclopedia of Type Strains, Phase IV (KMG-IV): sequencing the most valuable type-strain genomes for metagenomic binning, comparative biology and taxonomic classification.</title>
        <authorList>
            <person name="Goeker M."/>
        </authorList>
    </citation>
    <scope>NUCLEOTIDE SEQUENCE [LARGE SCALE GENOMIC DNA]</scope>
    <source>
        <strain evidence="3 4">JC118</strain>
    </source>
</reference>
<dbReference type="EMBL" id="JALDAW010000008">
    <property type="protein sequence ID" value="MDY5166987.1"/>
    <property type="molecule type" value="Genomic_DNA"/>
</dbReference>
<name>A0A318KUW5_9FIRM</name>
<protein>
    <submittedName>
        <fullName evidence="3">PTS system mannose-specific IID component/D-glucosaminate-specific PTS system IID component</fullName>
    </submittedName>
    <submittedName>
        <fullName evidence="2">PTS system mannose/fructose/sorbose family transporter subunit IID</fullName>
    </submittedName>
</protein>
<dbReference type="PANTHER" id="PTHR32502:SF23">
    <property type="entry name" value="TRANSPORT PROTEIN, PTS SYSTEM"/>
    <property type="match status" value="1"/>
</dbReference>
<organism evidence="3 4">
    <name type="scientific">Dielma fastidiosa</name>
    <dbReference type="NCBI Taxonomy" id="1034346"/>
    <lineage>
        <taxon>Bacteria</taxon>
        <taxon>Bacillati</taxon>
        <taxon>Bacillota</taxon>
        <taxon>Erysipelotrichia</taxon>
        <taxon>Erysipelotrichales</taxon>
        <taxon>Erysipelotrichaceae</taxon>
        <taxon>Dielma</taxon>
    </lineage>
</organism>
<dbReference type="GeneID" id="94441598"/>
<dbReference type="Proteomes" id="UP001276902">
    <property type="component" value="Unassembled WGS sequence"/>
</dbReference>